<dbReference type="PANTHER" id="PTHR43806:SF11">
    <property type="entry name" value="CEREVISIN-RELATED"/>
    <property type="match status" value="1"/>
</dbReference>
<proteinExistence type="inferred from homology"/>
<feature type="active site" description="Charge relay system" evidence="6">
    <location>
        <position position="320"/>
    </location>
</feature>
<reference evidence="8 9" key="1">
    <citation type="submission" date="2024-09" db="EMBL/GenBank/DDBJ databases">
        <title>Paenibacillus zeirhizospherea sp. nov., isolated from surface of the maize (Zea mays) roots in a horticulture field, Hungary.</title>
        <authorList>
            <person name="Marton D."/>
            <person name="Farkas M."/>
            <person name="Bedics A."/>
            <person name="Toth E."/>
            <person name="Tancsics A."/>
            <person name="Boka K."/>
            <person name="Maroti G."/>
            <person name="Kriszt B."/>
            <person name="Cserhati M."/>
        </authorList>
    </citation>
    <scope>NUCLEOTIDE SEQUENCE [LARGE SCALE GENOMIC DNA]</scope>
    <source>
        <strain evidence="8 9">KCTC 33519</strain>
    </source>
</reference>
<name>A0ABV5AYS9_9BACL</name>
<dbReference type="PROSITE" id="PS00136">
    <property type="entry name" value="SUBTILASE_ASP"/>
    <property type="match status" value="1"/>
</dbReference>
<dbReference type="Proteomes" id="UP001580346">
    <property type="component" value="Unassembled WGS sequence"/>
</dbReference>
<dbReference type="PRINTS" id="PR00723">
    <property type="entry name" value="SUBTILISIN"/>
</dbReference>
<accession>A0ABV5AYS9</accession>
<evidence type="ECO:0000256" key="2">
    <source>
        <dbReference type="ARBA" id="ARBA00022670"/>
    </source>
</evidence>
<evidence type="ECO:0000256" key="1">
    <source>
        <dbReference type="ARBA" id="ARBA00011073"/>
    </source>
</evidence>
<comment type="caution">
    <text evidence="8">The sequence shown here is derived from an EMBL/GenBank/DDBJ whole genome shotgun (WGS) entry which is preliminary data.</text>
</comment>
<dbReference type="CDD" id="cd07477">
    <property type="entry name" value="Peptidases_S8_Subtilisin_subset"/>
    <property type="match status" value="1"/>
</dbReference>
<dbReference type="InterPro" id="IPR022398">
    <property type="entry name" value="Peptidase_S8_His-AS"/>
</dbReference>
<dbReference type="InterPro" id="IPR034202">
    <property type="entry name" value="Subtilisin_Carlsberg-like"/>
</dbReference>
<feature type="active site" description="Charge relay system" evidence="6">
    <location>
        <position position="166"/>
    </location>
</feature>
<comment type="similarity">
    <text evidence="1 6">Belongs to the peptidase S8 family.</text>
</comment>
<evidence type="ECO:0000256" key="4">
    <source>
        <dbReference type="ARBA" id="ARBA00022801"/>
    </source>
</evidence>
<dbReference type="InterPro" id="IPR015500">
    <property type="entry name" value="Peptidase_S8_subtilisin-rel"/>
</dbReference>
<gene>
    <name evidence="8" type="ORF">ACE41H_20455</name>
</gene>
<dbReference type="PANTHER" id="PTHR43806">
    <property type="entry name" value="PEPTIDASE S8"/>
    <property type="match status" value="1"/>
</dbReference>
<feature type="active site" description="Charge relay system" evidence="6">
    <location>
        <position position="133"/>
    </location>
</feature>
<evidence type="ECO:0000256" key="3">
    <source>
        <dbReference type="ARBA" id="ARBA00022723"/>
    </source>
</evidence>
<dbReference type="Gene3D" id="3.40.50.200">
    <property type="entry name" value="Peptidase S8/S53 domain"/>
    <property type="match status" value="1"/>
</dbReference>
<keyword evidence="3" id="KW-0479">Metal-binding</keyword>
<keyword evidence="9" id="KW-1185">Reference proteome</keyword>
<evidence type="ECO:0000313" key="9">
    <source>
        <dbReference type="Proteomes" id="UP001580346"/>
    </source>
</evidence>
<dbReference type="PROSITE" id="PS00137">
    <property type="entry name" value="SUBTILASE_HIS"/>
    <property type="match status" value="1"/>
</dbReference>
<evidence type="ECO:0000313" key="8">
    <source>
        <dbReference type="EMBL" id="MFB5269140.1"/>
    </source>
</evidence>
<evidence type="ECO:0000256" key="6">
    <source>
        <dbReference type="PROSITE-ProRule" id="PRU01240"/>
    </source>
</evidence>
<dbReference type="Pfam" id="PF00082">
    <property type="entry name" value="Peptidase_S8"/>
    <property type="match status" value="1"/>
</dbReference>
<dbReference type="PROSITE" id="PS51892">
    <property type="entry name" value="SUBTILASE"/>
    <property type="match status" value="1"/>
</dbReference>
<dbReference type="InterPro" id="IPR000209">
    <property type="entry name" value="Peptidase_S8/S53_dom"/>
</dbReference>
<organism evidence="8 9">
    <name type="scientific">Paenibacillus enshidis</name>
    <dbReference type="NCBI Taxonomy" id="1458439"/>
    <lineage>
        <taxon>Bacteria</taxon>
        <taxon>Bacillati</taxon>
        <taxon>Bacillota</taxon>
        <taxon>Bacilli</taxon>
        <taxon>Bacillales</taxon>
        <taxon>Paenibacillaceae</taxon>
        <taxon>Paenibacillus</taxon>
    </lineage>
</organism>
<dbReference type="InterPro" id="IPR050131">
    <property type="entry name" value="Peptidase_S8_subtilisin-like"/>
</dbReference>
<keyword evidence="4 6" id="KW-0378">Hydrolase</keyword>
<dbReference type="SUPFAM" id="SSF52743">
    <property type="entry name" value="Subtilisin-like"/>
    <property type="match status" value="1"/>
</dbReference>
<feature type="domain" description="Peptidase S8/S53" evidence="7">
    <location>
        <begin position="124"/>
        <end position="353"/>
    </location>
</feature>
<keyword evidence="5 6" id="KW-0720">Serine protease</keyword>
<evidence type="ECO:0000259" key="7">
    <source>
        <dbReference type="Pfam" id="PF00082"/>
    </source>
</evidence>
<dbReference type="EMBL" id="JBHHMI010000025">
    <property type="protein sequence ID" value="MFB5269140.1"/>
    <property type="molecule type" value="Genomic_DNA"/>
</dbReference>
<protein>
    <submittedName>
        <fullName evidence="8">S8 family serine peptidase</fullName>
    </submittedName>
</protein>
<evidence type="ECO:0000256" key="5">
    <source>
        <dbReference type="ARBA" id="ARBA00022825"/>
    </source>
</evidence>
<dbReference type="RefSeq" id="WP_375357414.1">
    <property type="nucleotide sequence ID" value="NZ_JBHHMI010000025.1"/>
</dbReference>
<sequence length="385" mass="42062">MDYPGFLQLLNKAIQEPARSRQPKQIIRFNKASQYRECLSYLQKMKPGLSGLRSVQSSHLIRALIAPLACRDRLGKYQNGVAIEEDSRIRVHGGTAPLSAETVSTLPWGVKKIKAHQAWPLSTGSQIRIGVIDTGVDFRHPDLRHCLARGVNLLNRALLPHDDNGHGTHIAGAIAAASYERGAVGVAPGSIIYPVKSFDHNGSAYVSDIILAIDWCVRNRVHIINMSFGMKTRSKALLDVVNKAYANGIVIVASSGNDGKRQTIDYPARYPQTIAVGATDRFGRIALFSNRGPHVDIYAPGEKIISSWTNNRYHEMSGTSMATSHVSGAIALLLEKRPGLSPGEIKALLKRTASPIRRRSGTVSKTNILGEVDACRLVREGIKLK</sequence>
<dbReference type="InterPro" id="IPR023827">
    <property type="entry name" value="Peptidase_S8_Asp-AS"/>
</dbReference>
<keyword evidence="2 6" id="KW-0645">Protease</keyword>
<dbReference type="InterPro" id="IPR036852">
    <property type="entry name" value="Peptidase_S8/S53_dom_sf"/>
</dbReference>